<dbReference type="Gene3D" id="3.40.1190.20">
    <property type="match status" value="1"/>
</dbReference>
<proteinExistence type="predicted"/>
<keyword evidence="5" id="KW-1185">Reference proteome</keyword>
<reference evidence="4 5" key="1">
    <citation type="submission" date="2020-02" db="EMBL/GenBank/DDBJ databases">
        <title>Whole-genome analyses of novel actinobacteria.</title>
        <authorList>
            <person name="Sahin N."/>
        </authorList>
    </citation>
    <scope>NUCLEOTIDE SEQUENCE [LARGE SCALE GENOMIC DNA]</scope>
    <source>
        <strain evidence="4 5">A7024</strain>
    </source>
</reference>
<gene>
    <name evidence="4" type="ORF">G5C51_30085</name>
</gene>
<feature type="domain" description="Carbohydrate kinase PfkB" evidence="3">
    <location>
        <begin position="2"/>
        <end position="292"/>
    </location>
</feature>
<evidence type="ECO:0000313" key="4">
    <source>
        <dbReference type="EMBL" id="NGN68137.1"/>
    </source>
</evidence>
<dbReference type="PROSITE" id="PS00584">
    <property type="entry name" value="PFKB_KINASES_2"/>
    <property type="match status" value="1"/>
</dbReference>
<dbReference type="Pfam" id="PF00294">
    <property type="entry name" value="PfkB"/>
    <property type="match status" value="1"/>
</dbReference>
<dbReference type="RefSeq" id="WP_165241801.1">
    <property type="nucleotide sequence ID" value="NZ_JAAKZV010000184.1"/>
</dbReference>
<protein>
    <submittedName>
        <fullName evidence="4">Sugar kinase</fullName>
    </submittedName>
</protein>
<dbReference type="PANTHER" id="PTHR10584:SF167">
    <property type="entry name" value="PFKB DOMAIN PROTEIN"/>
    <property type="match status" value="1"/>
</dbReference>
<keyword evidence="2 4" id="KW-0418">Kinase</keyword>
<comment type="caution">
    <text evidence="4">The sequence shown here is derived from an EMBL/GenBank/DDBJ whole genome shotgun (WGS) entry which is preliminary data.</text>
</comment>
<dbReference type="InterPro" id="IPR011611">
    <property type="entry name" value="PfkB_dom"/>
</dbReference>
<dbReference type="PANTHER" id="PTHR10584">
    <property type="entry name" value="SUGAR KINASE"/>
    <property type="match status" value="1"/>
</dbReference>
<evidence type="ECO:0000256" key="2">
    <source>
        <dbReference type="ARBA" id="ARBA00022777"/>
    </source>
</evidence>
<evidence type="ECO:0000313" key="5">
    <source>
        <dbReference type="Proteomes" id="UP000481583"/>
    </source>
</evidence>
<dbReference type="InterPro" id="IPR002173">
    <property type="entry name" value="Carboh/pur_kinase_PfkB_CS"/>
</dbReference>
<keyword evidence="1" id="KW-0808">Transferase</keyword>
<name>A0A6G4U9Z3_9ACTN</name>
<dbReference type="AlphaFoldDB" id="A0A6G4U9Z3"/>
<dbReference type="SUPFAM" id="SSF53613">
    <property type="entry name" value="Ribokinase-like"/>
    <property type="match status" value="1"/>
</dbReference>
<evidence type="ECO:0000256" key="1">
    <source>
        <dbReference type="ARBA" id="ARBA00022679"/>
    </source>
</evidence>
<dbReference type="EMBL" id="JAAKZV010000184">
    <property type="protein sequence ID" value="NGN68137.1"/>
    <property type="molecule type" value="Genomic_DNA"/>
</dbReference>
<dbReference type="GO" id="GO:0016301">
    <property type="term" value="F:kinase activity"/>
    <property type="evidence" value="ECO:0007669"/>
    <property type="project" value="UniProtKB-KW"/>
</dbReference>
<evidence type="ECO:0000259" key="3">
    <source>
        <dbReference type="Pfam" id="PF00294"/>
    </source>
</evidence>
<dbReference type="Proteomes" id="UP000481583">
    <property type="component" value="Unassembled WGS sequence"/>
</dbReference>
<accession>A0A6G4U9Z3</accession>
<dbReference type="InterPro" id="IPR029056">
    <property type="entry name" value="Ribokinase-like"/>
</dbReference>
<organism evidence="4 5">
    <name type="scientific">Streptomyces coryli</name>
    <dbReference type="NCBI Taxonomy" id="1128680"/>
    <lineage>
        <taxon>Bacteria</taxon>
        <taxon>Bacillati</taxon>
        <taxon>Actinomycetota</taxon>
        <taxon>Actinomycetes</taxon>
        <taxon>Kitasatosporales</taxon>
        <taxon>Streptomycetaceae</taxon>
        <taxon>Streptomyces</taxon>
    </lineage>
</organism>
<sequence length="301" mass="29925">MLLVVGDVITDVVARHDKPLARGTDTAARIALLPGGAGANCAAWAAHCGARVRLLTRAGADAADWHRDELLRAGVEPHVVVDPGAPTGTVIALVDGADAERSFLTDSGASFRAGPQDWSPRLLRDVTRLHLSGYLYFTPNGRALAATAAAAAHERGVPVSVDPASVGFIEELGVRAFAAAIRDADVLLPNASEAALLTGLDDPAKAAAALAARHGAAVVTLGAAGAVAAGPGGAAPVRVRAPRATPLDSTGAGDAFNGAYLAAACAGATPEAAAEAGCRAGSLAVTVIGGRPPGESVVTRS</sequence>